<keyword evidence="4" id="KW-1185">Reference proteome</keyword>
<dbReference type="AlphaFoldDB" id="A0A0J1FMZ3"/>
<gene>
    <name evidence="3" type="primary">phnD_2</name>
    <name evidence="3" type="ORF">DEAC_c33560</name>
</gene>
<keyword evidence="2" id="KW-0732">Signal</keyword>
<dbReference type="EMBL" id="LDZY01000012">
    <property type="protein sequence ID" value="KLU64712.1"/>
    <property type="molecule type" value="Genomic_DNA"/>
</dbReference>
<dbReference type="PANTHER" id="PTHR35841:SF1">
    <property type="entry name" value="PHOSPHONATES-BINDING PERIPLASMIC PROTEIN"/>
    <property type="match status" value="1"/>
</dbReference>
<dbReference type="Proteomes" id="UP000036356">
    <property type="component" value="Unassembled WGS sequence"/>
</dbReference>
<accession>A0A0J1FMZ3</accession>
<dbReference type="PROSITE" id="PS51257">
    <property type="entry name" value="PROKAR_LIPOPROTEIN"/>
    <property type="match status" value="1"/>
</dbReference>
<sequence length="307" mass="34165">MLRKLWFATILTLLVVLLVVGCQKTNSITIDLEKTVSADQLKQMVKSKTNYYYVGFDWRLSPSEDVKRYTPLLNYLERQTGYNFRLRVFPQNVDIAKEMGEGRVQFSIIGPLSVLRAEKYGVKSLVIGITENGTSSYRTMIVTQRDSSINKIQDLRGRTLAFSSRTSTQGYLIPRIMLAQAKIDLSELASFESFQSYEDAANAVLGGRFDAAALQDTLAEKLAAQGLVKIIAISDYFPSGGIAVASGIDPVTAAAVQKALLNFQPQGKDRDGLYQWNNSEMPKGFAALEGDPYAVYRPWIKKFGLLN</sequence>
<dbReference type="STRING" id="476652.DEAC_c33560"/>
<evidence type="ECO:0000313" key="3">
    <source>
        <dbReference type="EMBL" id="KLU64712.1"/>
    </source>
</evidence>
<protein>
    <submittedName>
        <fullName evidence="3">Phosphate-import protein PhnD</fullName>
    </submittedName>
</protein>
<evidence type="ECO:0000313" key="4">
    <source>
        <dbReference type="Proteomes" id="UP000036356"/>
    </source>
</evidence>
<dbReference type="GO" id="GO:0055085">
    <property type="term" value="P:transmembrane transport"/>
    <property type="evidence" value="ECO:0007669"/>
    <property type="project" value="InterPro"/>
</dbReference>
<dbReference type="PANTHER" id="PTHR35841">
    <property type="entry name" value="PHOSPHONATES-BINDING PERIPLASMIC PROTEIN"/>
    <property type="match status" value="1"/>
</dbReference>
<dbReference type="SUPFAM" id="SSF53850">
    <property type="entry name" value="Periplasmic binding protein-like II"/>
    <property type="match status" value="1"/>
</dbReference>
<evidence type="ECO:0000256" key="2">
    <source>
        <dbReference type="ARBA" id="ARBA00022729"/>
    </source>
</evidence>
<proteinExistence type="inferred from homology"/>
<name>A0A0J1FMZ3_9FIRM</name>
<dbReference type="Gene3D" id="3.40.190.10">
    <property type="entry name" value="Periplasmic binding protein-like II"/>
    <property type="match status" value="2"/>
</dbReference>
<organism evidence="3 4">
    <name type="scientific">Desulfosporosinus acididurans</name>
    <dbReference type="NCBI Taxonomy" id="476652"/>
    <lineage>
        <taxon>Bacteria</taxon>
        <taxon>Bacillati</taxon>
        <taxon>Bacillota</taxon>
        <taxon>Clostridia</taxon>
        <taxon>Eubacteriales</taxon>
        <taxon>Desulfitobacteriaceae</taxon>
        <taxon>Desulfosporosinus</taxon>
    </lineage>
</organism>
<dbReference type="GO" id="GO:0043190">
    <property type="term" value="C:ATP-binding cassette (ABC) transporter complex"/>
    <property type="evidence" value="ECO:0007669"/>
    <property type="project" value="InterPro"/>
</dbReference>
<dbReference type="RefSeq" id="WP_047811157.1">
    <property type="nucleotide sequence ID" value="NZ_LDZY01000012.1"/>
</dbReference>
<dbReference type="InterPro" id="IPR005770">
    <property type="entry name" value="PhnD"/>
</dbReference>
<comment type="caution">
    <text evidence="3">The sequence shown here is derived from an EMBL/GenBank/DDBJ whole genome shotgun (WGS) entry which is preliminary data.</text>
</comment>
<comment type="similarity">
    <text evidence="1">Belongs to the phosphate/phosphite/phosphonate binding protein family.</text>
</comment>
<dbReference type="NCBIfam" id="TIGR01098">
    <property type="entry name" value="3A0109s03R"/>
    <property type="match status" value="1"/>
</dbReference>
<dbReference type="Pfam" id="PF12974">
    <property type="entry name" value="Phosphonate-bd"/>
    <property type="match status" value="1"/>
</dbReference>
<reference evidence="3 4" key="1">
    <citation type="submission" date="2015-06" db="EMBL/GenBank/DDBJ databases">
        <title>Draft genome of the moderately acidophilic sulfate reducer Candidatus Desulfosporosinus acididurans strain M1.</title>
        <authorList>
            <person name="Poehlein A."/>
            <person name="Petzsch P."/>
            <person name="Johnson B.D."/>
            <person name="Schloemann M."/>
            <person name="Daniel R."/>
            <person name="Muehling M."/>
        </authorList>
    </citation>
    <scope>NUCLEOTIDE SEQUENCE [LARGE SCALE GENOMIC DNA]</scope>
    <source>
        <strain evidence="3 4">M1</strain>
    </source>
</reference>
<dbReference type="PATRIC" id="fig|476652.3.peg.3540"/>
<evidence type="ECO:0000256" key="1">
    <source>
        <dbReference type="ARBA" id="ARBA00007162"/>
    </source>
</evidence>